<keyword evidence="1" id="KW-0175">Coiled coil</keyword>
<dbReference type="EMBL" id="CP104758">
    <property type="protein sequence ID" value="WBG90063.1"/>
    <property type="molecule type" value="Genomic_DNA"/>
</dbReference>
<gene>
    <name evidence="2" type="ORF">N5580_13300</name>
</gene>
<protein>
    <recommendedName>
        <fullName evidence="4">Ead/Ea22-like family protein</fullName>
    </recommendedName>
</protein>
<evidence type="ECO:0008006" key="4">
    <source>
        <dbReference type="Google" id="ProtNLM"/>
    </source>
</evidence>
<feature type="coiled-coil region" evidence="1">
    <location>
        <begin position="32"/>
        <end position="87"/>
    </location>
</feature>
<evidence type="ECO:0000256" key="1">
    <source>
        <dbReference type="SAM" id="Coils"/>
    </source>
</evidence>
<dbReference type="RefSeq" id="WP_269949371.1">
    <property type="nucleotide sequence ID" value="NZ_CP104758.1"/>
</dbReference>
<name>A0AAJ5QH68_9GAMM</name>
<proteinExistence type="predicted"/>
<evidence type="ECO:0000313" key="2">
    <source>
        <dbReference type="EMBL" id="WBG90063.1"/>
    </source>
</evidence>
<evidence type="ECO:0000313" key="3">
    <source>
        <dbReference type="Proteomes" id="UP001211544"/>
    </source>
</evidence>
<organism evidence="2 3">
    <name type="scientific">Pantoea piersonii</name>
    <dbReference type="NCBI Taxonomy" id="2364647"/>
    <lineage>
        <taxon>Bacteria</taxon>
        <taxon>Pseudomonadati</taxon>
        <taxon>Pseudomonadota</taxon>
        <taxon>Gammaproteobacteria</taxon>
        <taxon>Enterobacterales</taxon>
        <taxon>Erwiniaceae</taxon>
        <taxon>Pantoea</taxon>
    </lineage>
</organism>
<dbReference type="KEGG" id="kpie:N5580_13300"/>
<dbReference type="AlphaFoldDB" id="A0AAJ5QH68"/>
<sequence length="186" mass="20377">MSEVKRHSVSGYGRQDICYNDPEGEFVYYEDYAALQQNLNAAEAKLAAAKAVKENWKNRAWTAEEQLTEQQQKLSALAAENAGLKHAMSVTLEHVSVMDAGQAGVAAMIINDALHNSETPATDAYLNSVRADAVQALWDESLNDVGQVLQEIRAYDDASEAAGIVHSEIHERVRDFAAQLRSGEAK</sequence>
<accession>A0AAJ5QH68</accession>
<keyword evidence="3" id="KW-1185">Reference proteome</keyword>
<reference evidence="2 3" key="1">
    <citation type="journal article" date="2022" name="J Glob Antimicrob Resist">
        <title>First complete genome of a multidrug resistant strain of the novel human pathogen Kalamiella piersonii (GABEKP28) identified in human saliva.</title>
        <authorList>
            <person name="McDonagh F."/>
            <person name="Singh N.K."/>
            <person name="Venkateswaran K."/>
            <person name="Lonappan A.M."/>
            <person name="Hallahan B."/>
            <person name="Tuohy A."/>
            <person name="Burke L."/>
            <person name="Kovarova A."/>
            <person name="Miliotis G."/>
        </authorList>
    </citation>
    <scope>NUCLEOTIDE SEQUENCE [LARGE SCALE GENOMIC DNA]</scope>
    <source>
        <strain evidence="2 3">GABEKP28</strain>
    </source>
</reference>
<dbReference type="Proteomes" id="UP001211544">
    <property type="component" value="Chromosome"/>
</dbReference>